<proteinExistence type="inferred from homology"/>
<dbReference type="GO" id="GO:0003700">
    <property type="term" value="F:DNA-binding transcription factor activity"/>
    <property type="evidence" value="ECO:0007669"/>
    <property type="project" value="InterPro"/>
</dbReference>
<dbReference type="PANTHER" id="PTHR30346">
    <property type="entry name" value="TRANSCRIPTIONAL DUAL REGULATOR HCAR-RELATED"/>
    <property type="match status" value="1"/>
</dbReference>
<sequence length="300" mass="31937">MFDENRLRVFAAIAREGSVTAAATALHYAQPSVSHHLARLEAEAGVPLVQRAGRGIRLTEAGRLLADRAEEILGRIDSARTELAAHAGLSTGRVRLAAFPSALATVVPTVAAAFGAAYPDIELALIEAEPSEALAALRRGEVDVAFTFHHGDGPLSDREGHTVTPILHEPIYIVSRAGGSWPGPRTDLDTYRGQRWIAGCERCRTHLLSACAQRGFTPAIAFETDDYVAVQALVAAGLGVSTLPGLALRAHLHPGVRIDRLTDDHRFVDAVVYGAPPAPAPVEAFVKVLKDTAVQPTPWP</sequence>
<name>A0A344UBK5_9ACTN</name>
<dbReference type="InterPro" id="IPR036388">
    <property type="entry name" value="WH-like_DNA-bd_sf"/>
</dbReference>
<dbReference type="SUPFAM" id="SSF46785">
    <property type="entry name" value="Winged helix' DNA-binding domain"/>
    <property type="match status" value="1"/>
</dbReference>
<geneLocation type="plasmid" evidence="6 7">
    <name>unnamed2</name>
</geneLocation>
<evidence type="ECO:0000256" key="2">
    <source>
        <dbReference type="ARBA" id="ARBA00023015"/>
    </source>
</evidence>
<dbReference type="InterPro" id="IPR011991">
    <property type="entry name" value="ArsR-like_HTH"/>
</dbReference>
<keyword evidence="2" id="KW-0805">Transcription regulation</keyword>
<evidence type="ECO:0000256" key="4">
    <source>
        <dbReference type="ARBA" id="ARBA00023163"/>
    </source>
</evidence>
<protein>
    <submittedName>
        <fullName evidence="6">LysR family transcriptional regulator</fullName>
    </submittedName>
</protein>
<dbReference type="PROSITE" id="PS50931">
    <property type="entry name" value="HTH_LYSR"/>
    <property type="match status" value="1"/>
</dbReference>
<keyword evidence="7" id="KW-1185">Reference proteome</keyword>
<evidence type="ECO:0000256" key="1">
    <source>
        <dbReference type="ARBA" id="ARBA00009437"/>
    </source>
</evidence>
<dbReference type="Pfam" id="PF03466">
    <property type="entry name" value="LysR_substrate"/>
    <property type="match status" value="1"/>
</dbReference>
<dbReference type="SUPFAM" id="SSF53850">
    <property type="entry name" value="Periplasmic binding protein-like II"/>
    <property type="match status" value="1"/>
</dbReference>
<feature type="domain" description="HTH lysR-type" evidence="5">
    <location>
        <begin position="2"/>
        <end position="59"/>
    </location>
</feature>
<keyword evidence="3" id="KW-0238">DNA-binding</keyword>
<comment type="similarity">
    <text evidence="1">Belongs to the LysR transcriptional regulatory family.</text>
</comment>
<dbReference type="Gene3D" id="1.10.10.10">
    <property type="entry name" value="Winged helix-like DNA-binding domain superfamily/Winged helix DNA-binding domain"/>
    <property type="match status" value="1"/>
</dbReference>
<accession>A0A344UBK5</accession>
<dbReference type="GO" id="GO:0032993">
    <property type="term" value="C:protein-DNA complex"/>
    <property type="evidence" value="ECO:0007669"/>
    <property type="project" value="TreeGrafter"/>
</dbReference>
<dbReference type="PRINTS" id="PR00039">
    <property type="entry name" value="HTHLYSR"/>
</dbReference>
<dbReference type="OrthoDB" id="3673085at2"/>
<dbReference type="KEGG" id="sgz:C0216_32920"/>
<evidence type="ECO:0000259" key="5">
    <source>
        <dbReference type="PROSITE" id="PS50931"/>
    </source>
</evidence>
<dbReference type="InterPro" id="IPR005119">
    <property type="entry name" value="LysR_subst-bd"/>
</dbReference>
<dbReference type="Pfam" id="PF00126">
    <property type="entry name" value="HTH_1"/>
    <property type="match status" value="1"/>
</dbReference>
<dbReference type="Gene3D" id="3.40.190.10">
    <property type="entry name" value="Periplasmic binding protein-like II"/>
    <property type="match status" value="2"/>
</dbReference>
<dbReference type="InterPro" id="IPR000847">
    <property type="entry name" value="LysR_HTH_N"/>
</dbReference>
<evidence type="ECO:0000313" key="7">
    <source>
        <dbReference type="Proteomes" id="UP000252004"/>
    </source>
</evidence>
<dbReference type="PANTHER" id="PTHR30346:SF29">
    <property type="entry name" value="LYSR SUBSTRATE-BINDING"/>
    <property type="match status" value="1"/>
</dbReference>
<evidence type="ECO:0000313" key="6">
    <source>
        <dbReference type="EMBL" id="AXE28276.1"/>
    </source>
</evidence>
<organism evidence="6 7">
    <name type="scientific">Streptomyces globosus</name>
    <dbReference type="NCBI Taxonomy" id="68209"/>
    <lineage>
        <taxon>Bacteria</taxon>
        <taxon>Bacillati</taxon>
        <taxon>Actinomycetota</taxon>
        <taxon>Actinomycetes</taxon>
        <taxon>Kitasatosporales</taxon>
        <taxon>Streptomycetaceae</taxon>
        <taxon>Streptomyces</taxon>
    </lineage>
</organism>
<gene>
    <name evidence="6" type="ORF">C0216_32920</name>
</gene>
<dbReference type="FunFam" id="1.10.10.10:FF:000001">
    <property type="entry name" value="LysR family transcriptional regulator"/>
    <property type="match status" value="1"/>
</dbReference>
<dbReference type="EMBL" id="CP030864">
    <property type="protein sequence ID" value="AXE28276.1"/>
    <property type="molecule type" value="Genomic_DNA"/>
</dbReference>
<evidence type="ECO:0000256" key="3">
    <source>
        <dbReference type="ARBA" id="ARBA00023125"/>
    </source>
</evidence>
<keyword evidence="6" id="KW-0614">Plasmid</keyword>
<dbReference type="CDD" id="cd00090">
    <property type="entry name" value="HTH_ARSR"/>
    <property type="match status" value="1"/>
</dbReference>
<dbReference type="Proteomes" id="UP000252004">
    <property type="component" value="Plasmid unnamed2"/>
</dbReference>
<dbReference type="GO" id="GO:0003677">
    <property type="term" value="F:DNA binding"/>
    <property type="evidence" value="ECO:0007669"/>
    <property type="project" value="UniProtKB-KW"/>
</dbReference>
<dbReference type="CDD" id="cd08423">
    <property type="entry name" value="PBP2_LTTR_like_6"/>
    <property type="match status" value="1"/>
</dbReference>
<dbReference type="InterPro" id="IPR036390">
    <property type="entry name" value="WH_DNA-bd_sf"/>
</dbReference>
<reference evidence="6 7" key="1">
    <citation type="submission" date="2018-01" db="EMBL/GenBank/DDBJ databases">
        <title>Draft genome Sequence of streptomyces globosus LZH-48.</title>
        <authorList>
            <person name="Ran K."/>
            <person name="Li Z."/>
            <person name="Wei S."/>
            <person name="Dong R."/>
        </authorList>
    </citation>
    <scope>NUCLEOTIDE SEQUENCE [LARGE SCALE GENOMIC DNA]</scope>
    <source>
        <strain evidence="6 7">LZH-48</strain>
        <plasmid evidence="6 7">unnamed2</plasmid>
    </source>
</reference>
<dbReference type="RefSeq" id="WP_114059436.1">
    <property type="nucleotide sequence ID" value="NZ_CP030864.1"/>
</dbReference>
<dbReference type="AlphaFoldDB" id="A0A344UBK5"/>
<keyword evidence="4" id="KW-0804">Transcription</keyword>